<comment type="caution">
    <text evidence="1">The sequence shown here is derived from an EMBL/GenBank/DDBJ whole genome shotgun (WGS) entry which is preliminary data.</text>
</comment>
<dbReference type="Proteomes" id="UP001497382">
    <property type="component" value="Unassembled WGS sequence"/>
</dbReference>
<evidence type="ECO:0000313" key="2">
    <source>
        <dbReference type="Proteomes" id="UP001497382"/>
    </source>
</evidence>
<dbReference type="PANTHER" id="PTHR33964:SF1">
    <property type="entry name" value="RE45066P"/>
    <property type="match status" value="1"/>
</dbReference>
<keyword evidence="2" id="KW-1185">Reference proteome</keyword>
<evidence type="ECO:0000313" key="1">
    <source>
        <dbReference type="EMBL" id="CAL1280621.1"/>
    </source>
</evidence>
<name>A0AAV2A9F7_9ARAC</name>
<reference evidence="1 2" key="1">
    <citation type="submission" date="2024-04" db="EMBL/GenBank/DDBJ databases">
        <authorList>
            <person name="Rising A."/>
            <person name="Reimegard J."/>
            <person name="Sonavane S."/>
            <person name="Akerstrom W."/>
            <person name="Nylinder S."/>
            <person name="Hedman E."/>
            <person name="Kallberg Y."/>
        </authorList>
    </citation>
    <scope>NUCLEOTIDE SEQUENCE [LARGE SCALE GENOMIC DNA]</scope>
</reference>
<protein>
    <submittedName>
        <fullName evidence="1">Uncharacterized protein</fullName>
    </submittedName>
</protein>
<proteinExistence type="predicted"/>
<accession>A0AAV2A9F7</accession>
<dbReference type="AlphaFoldDB" id="A0AAV2A9F7"/>
<organism evidence="1 2">
    <name type="scientific">Larinioides sclopetarius</name>
    <dbReference type="NCBI Taxonomy" id="280406"/>
    <lineage>
        <taxon>Eukaryota</taxon>
        <taxon>Metazoa</taxon>
        <taxon>Ecdysozoa</taxon>
        <taxon>Arthropoda</taxon>
        <taxon>Chelicerata</taxon>
        <taxon>Arachnida</taxon>
        <taxon>Araneae</taxon>
        <taxon>Araneomorphae</taxon>
        <taxon>Entelegynae</taxon>
        <taxon>Araneoidea</taxon>
        <taxon>Araneidae</taxon>
        <taxon>Larinioides</taxon>
    </lineage>
</organism>
<sequence>MEWRGYVYMKDGVLFFNRNICEREKLRHLFLYQYKAHFDFCHEWYLGKHLKKQFDCLSEKAVICRMGFSKEAQKVSEILKQMCTKGNTINAEFERQKKCFKTAVDERKCHDPMDKILGTGETLKEMIRSNKEACKQLDSYSRCIVSSVETKCGRSNKNFFSSLFDPMMKFGQAVCDQLVTPADENTNEPRNVALISPIAIIPSFFIYA</sequence>
<dbReference type="PANTHER" id="PTHR33964">
    <property type="entry name" value="RE45066P-RELATED"/>
    <property type="match status" value="1"/>
</dbReference>
<dbReference type="EMBL" id="CAXIEN010000134">
    <property type="protein sequence ID" value="CAL1280621.1"/>
    <property type="molecule type" value="Genomic_DNA"/>
</dbReference>
<gene>
    <name evidence="1" type="ORF">LARSCL_LOCUS11069</name>
</gene>